<feature type="chain" id="PRO_5021197105" evidence="2">
    <location>
        <begin position="32"/>
        <end position="419"/>
    </location>
</feature>
<feature type="signal peptide" evidence="2">
    <location>
        <begin position="1"/>
        <end position="31"/>
    </location>
</feature>
<evidence type="ECO:0000256" key="1">
    <source>
        <dbReference type="SAM" id="MobiDB-lite"/>
    </source>
</evidence>
<sequence length="419" mass="42798">MRSNIRSAGVVLVSVICAMLLAFGASAPAIAADKAVMIGGIKVGTIPPLIMSAVQAGAYRNYDRTGVVWPAQAKPYTGPNDLTLGDSIAVGIPAMKTAVNQALASLQGNETVTIVGMSAGCLVVDELFRQYAKNGTWADPAKVTVVLMADSSRQANIKGAQYSKQYNYTYQPPVDTPYNLIVVTKEYDGTSDFPDKLNFLAIANANAGAILLHDTTFFTDLSTVPAENITVSVPNSLGGVTTHYLIPTATLPLVQMFPFLKPMEASLKVKIDRGYSRNDVPKAAVSTAAVAALASSAPAVSTPAVTTAAVADSVVATPVAPKVLSGKLRARLEARKAAAASDTGTPAATSASGATDLSGGNMATPSTTAGTATSAKKAWKPGDGTLKRVIGKLLGGKTPVGATTESAASSSTTEGTGTS</sequence>
<dbReference type="OrthoDB" id="4624533at2"/>
<dbReference type="Proteomes" id="UP000320095">
    <property type="component" value="Unassembled WGS sequence"/>
</dbReference>
<proteinExistence type="predicted"/>
<dbReference type="EMBL" id="RCZG01000009">
    <property type="protein sequence ID" value="TPG32265.1"/>
    <property type="molecule type" value="Genomic_DNA"/>
</dbReference>
<accession>A0A502E3J5</accession>
<feature type="domain" description="PE-PPE" evidence="3">
    <location>
        <begin position="62"/>
        <end position="276"/>
    </location>
</feature>
<evidence type="ECO:0000256" key="2">
    <source>
        <dbReference type="SAM" id="SignalP"/>
    </source>
</evidence>
<feature type="compositionally biased region" description="Low complexity" evidence="1">
    <location>
        <begin position="401"/>
        <end position="419"/>
    </location>
</feature>
<evidence type="ECO:0000313" key="5">
    <source>
        <dbReference type="Proteomes" id="UP000320095"/>
    </source>
</evidence>
<feature type="region of interest" description="Disordered" evidence="1">
    <location>
        <begin position="337"/>
        <end position="382"/>
    </location>
</feature>
<dbReference type="Pfam" id="PF08237">
    <property type="entry name" value="PE-PPE"/>
    <property type="match status" value="1"/>
</dbReference>
<organism evidence="4 5">
    <name type="scientific">Mycolicibacterium hodleri</name>
    <dbReference type="NCBI Taxonomy" id="49897"/>
    <lineage>
        <taxon>Bacteria</taxon>
        <taxon>Bacillati</taxon>
        <taxon>Actinomycetota</taxon>
        <taxon>Actinomycetes</taxon>
        <taxon>Mycobacteriales</taxon>
        <taxon>Mycobacteriaceae</taxon>
        <taxon>Mycolicibacterium</taxon>
    </lineage>
</organism>
<gene>
    <name evidence="4" type="ORF">EAH80_20875</name>
</gene>
<protein>
    <submittedName>
        <fullName evidence="4">PE-PPE domain-containing protein</fullName>
    </submittedName>
</protein>
<reference evidence="4 5" key="1">
    <citation type="journal article" date="2019" name="Environ. Microbiol.">
        <title>Species interactions and distinct microbial communities in high Arctic permafrost affected cryosols are associated with the CH4 and CO2 gas fluxes.</title>
        <authorList>
            <person name="Altshuler I."/>
            <person name="Hamel J."/>
            <person name="Turney S."/>
            <person name="Magnuson E."/>
            <person name="Levesque R."/>
            <person name="Greer C."/>
            <person name="Whyte L.G."/>
        </authorList>
    </citation>
    <scope>NUCLEOTIDE SEQUENCE [LARGE SCALE GENOMIC DNA]</scope>
    <source>
        <strain evidence="4 5">S5.20</strain>
    </source>
</reference>
<feature type="compositionally biased region" description="Low complexity" evidence="1">
    <location>
        <begin position="337"/>
        <end position="356"/>
    </location>
</feature>
<evidence type="ECO:0000313" key="4">
    <source>
        <dbReference type="EMBL" id="TPG32265.1"/>
    </source>
</evidence>
<dbReference type="AlphaFoldDB" id="A0A502E3J5"/>
<keyword evidence="2" id="KW-0732">Signal</keyword>
<dbReference type="InterPro" id="IPR013228">
    <property type="entry name" value="PE-PPE_C"/>
</dbReference>
<keyword evidence="5" id="KW-1185">Reference proteome</keyword>
<evidence type="ECO:0000259" key="3">
    <source>
        <dbReference type="Pfam" id="PF08237"/>
    </source>
</evidence>
<comment type="caution">
    <text evidence="4">The sequence shown here is derived from an EMBL/GenBank/DDBJ whole genome shotgun (WGS) entry which is preliminary data.</text>
</comment>
<feature type="region of interest" description="Disordered" evidence="1">
    <location>
        <begin position="396"/>
        <end position="419"/>
    </location>
</feature>
<feature type="compositionally biased region" description="Low complexity" evidence="1">
    <location>
        <begin position="363"/>
        <end position="376"/>
    </location>
</feature>
<name>A0A502E3J5_9MYCO</name>
<dbReference type="RefSeq" id="WP_140695113.1">
    <property type="nucleotide sequence ID" value="NZ_RCZG01000009.1"/>
</dbReference>